<protein>
    <submittedName>
        <fullName evidence="1">Uncharacterized protein</fullName>
    </submittedName>
</protein>
<keyword evidence="2" id="KW-1185">Reference proteome</keyword>
<proteinExistence type="predicted"/>
<reference evidence="1 2" key="1">
    <citation type="submission" date="2019-07" db="EMBL/GenBank/DDBJ databases">
        <title>Whole genome shotgun sequence of Microvirga aerophila NBRC 106136.</title>
        <authorList>
            <person name="Hosoyama A."/>
            <person name="Uohara A."/>
            <person name="Ohji S."/>
            <person name="Ichikawa N."/>
        </authorList>
    </citation>
    <scope>NUCLEOTIDE SEQUENCE [LARGE SCALE GENOMIC DNA]</scope>
    <source>
        <strain evidence="1 2">NBRC 106136</strain>
    </source>
</reference>
<name>A0A512BWL5_9HYPH</name>
<sequence>MHNGLMREACLGFSGPEDQVVSLNVPLAAGDRHNSPFHAFDVEYDPEQPDKLVIRLLELDQDGFIRTALQSVPFPVDLLADLVSKRTATAEEIAEWTSLPD</sequence>
<dbReference type="AlphaFoldDB" id="A0A512BWL5"/>
<organism evidence="1 2">
    <name type="scientific">Microvirga aerophila</name>
    <dbReference type="NCBI Taxonomy" id="670291"/>
    <lineage>
        <taxon>Bacteria</taxon>
        <taxon>Pseudomonadati</taxon>
        <taxon>Pseudomonadota</taxon>
        <taxon>Alphaproteobacteria</taxon>
        <taxon>Hyphomicrobiales</taxon>
        <taxon>Methylobacteriaceae</taxon>
        <taxon>Microvirga</taxon>
    </lineage>
</organism>
<accession>A0A512BWL5</accession>
<dbReference type="EMBL" id="BJYU01000062">
    <property type="protein sequence ID" value="GEO16353.1"/>
    <property type="molecule type" value="Genomic_DNA"/>
</dbReference>
<dbReference type="OrthoDB" id="8020813at2"/>
<evidence type="ECO:0000313" key="1">
    <source>
        <dbReference type="EMBL" id="GEO16353.1"/>
    </source>
</evidence>
<evidence type="ECO:0000313" key="2">
    <source>
        <dbReference type="Proteomes" id="UP000321085"/>
    </source>
</evidence>
<gene>
    <name evidence="1" type="ORF">MAE02_40490</name>
</gene>
<dbReference type="Proteomes" id="UP000321085">
    <property type="component" value="Unassembled WGS sequence"/>
</dbReference>
<comment type="caution">
    <text evidence="1">The sequence shown here is derived from an EMBL/GenBank/DDBJ whole genome shotgun (WGS) entry which is preliminary data.</text>
</comment>